<evidence type="ECO:0008006" key="3">
    <source>
        <dbReference type="Google" id="ProtNLM"/>
    </source>
</evidence>
<organism evidence="1 2">
    <name type="scientific">Fundidesulfovibrio magnetotacticus</name>
    <dbReference type="NCBI Taxonomy" id="2730080"/>
    <lineage>
        <taxon>Bacteria</taxon>
        <taxon>Pseudomonadati</taxon>
        <taxon>Thermodesulfobacteriota</taxon>
        <taxon>Desulfovibrionia</taxon>
        <taxon>Desulfovibrionales</taxon>
        <taxon>Desulfovibrionaceae</taxon>
        <taxon>Fundidesulfovibrio</taxon>
    </lineage>
</organism>
<comment type="caution">
    <text evidence="1">The sequence shown here is derived from an EMBL/GenBank/DDBJ whole genome shotgun (WGS) entry which is preliminary data.</text>
</comment>
<sequence length="104" mass="11196">MSGTTVTGTLKYGHVDAEGVRHAEFEMRAPTLGDMEWAVEQAPDGACPAKLARFIWSRALVRLGSLPPEKITPELLEGLHYAEYSVLDDAEKELAGKLAPASAS</sequence>
<reference evidence="1 2" key="1">
    <citation type="submission" date="2020-04" db="EMBL/GenBank/DDBJ databases">
        <authorList>
            <consortium name="Desulfovibrio sp. FSS-1 genome sequencing consortium"/>
            <person name="Shimoshige H."/>
            <person name="Kobayashi H."/>
            <person name="Maekawa T."/>
        </authorList>
    </citation>
    <scope>NUCLEOTIDE SEQUENCE [LARGE SCALE GENOMIC DNA]</scope>
    <source>
        <strain evidence="1 2">SIID29052-01</strain>
    </source>
</reference>
<dbReference type="Proteomes" id="UP000494245">
    <property type="component" value="Unassembled WGS sequence"/>
</dbReference>
<protein>
    <recommendedName>
        <fullName evidence="3">Phage tail assembly chaperone protein, E, or 41 or 14</fullName>
    </recommendedName>
</protein>
<reference evidence="1 2" key="2">
    <citation type="submission" date="2020-05" db="EMBL/GenBank/DDBJ databases">
        <title>Draft genome sequence of Desulfovibrio sp. strainFSS-1.</title>
        <authorList>
            <person name="Shimoshige H."/>
            <person name="Kobayashi H."/>
            <person name="Maekawa T."/>
        </authorList>
    </citation>
    <scope>NUCLEOTIDE SEQUENCE [LARGE SCALE GENOMIC DNA]</scope>
    <source>
        <strain evidence="1 2">SIID29052-01</strain>
    </source>
</reference>
<name>A0A6V8LV11_9BACT</name>
<evidence type="ECO:0000313" key="1">
    <source>
        <dbReference type="EMBL" id="GFK94421.1"/>
    </source>
</evidence>
<dbReference type="RefSeq" id="WP_173084488.1">
    <property type="nucleotide sequence ID" value="NZ_BLTE01000010.1"/>
</dbReference>
<dbReference type="EMBL" id="BLTE01000010">
    <property type="protein sequence ID" value="GFK94421.1"/>
    <property type="molecule type" value="Genomic_DNA"/>
</dbReference>
<keyword evidence="2" id="KW-1185">Reference proteome</keyword>
<accession>A0A6V8LV11</accession>
<dbReference type="AlphaFoldDB" id="A0A6V8LV11"/>
<proteinExistence type="predicted"/>
<evidence type="ECO:0000313" key="2">
    <source>
        <dbReference type="Proteomes" id="UP000494245"/>
    </source>
</evidence>
<gene>
    <name evidence="1" type="ORF">NNJEOMEG_02266</name>
</gene>